<dbReference type="InterPro" id="IPR036390">
    <property type="entry name" value="WH_DNA-bd_sf"/>
</dbReference>
<accession>A0A5J4KQB1</accession>
<sequence length="326" mass="36991">MYSPVSRLLTVLNLLQARPNITAAELAERLEVNPRSVRRYMTMLQDLGIPVEAERGRYGGYRLLPGFKLPPLMWTEEEAVAVALGLRAAELLGLGTSQPGVVSALAKVERVLPLNIREQVQAVQDMVALHLDTSPVQVMNTWVSTLSTAAYRGQQTWIIYQAKGKEQTERTLDCYGVLYLQRHWYAIGYCHLRQAIRMFRLDRILQVEPREEYFVHPHNFDVLAYALQEIAAMPSRWLGEVLLETTLEQVRWAVPPTFATVEERSDGILLRAYDDDLDHLARFLVNLGCPCLRIQPPELLEAMQQLGKKISAMVAQAQQNRSGRSP</sequence>
<dbReference type="SUPFAM" id="SSF46785">
    <property type="entry name" value="Winged helix' DNA-binding domain"/>
    <property type="match status" value="1"/>
</dbReference>
<dbReference type="Gene3D" id="1.10.10.10">
    <property type="entry name" value="Winged helix-like DNA-binding domain superfamily/Winged helix DNA-binding domain"/>
    <property type="match status" value="1"/>
</dbReference>
<dbReference type="InterPro" id="IPR051534">
    <property type="entry name" value="CBASS_pafABC_assoc_protein"/>
</dbReference>
<dbReference type="PROSITE" id="PS52050">
    <property type="entry name" value="WYL"/>
    <property type="match status" value="1"/>
</dbReference>
<dbReference type="InterPro" id="IPR026881">
    <property type="entry name" value="WYL_dom"/>
</dbReference>
<comment type="caution">
    <text evidence="3">The sequence shown here is derived from an EMBL/GenBank/DDBJ whole genome shotgun (WGS) entry which is preliminary data.</text>
</comment>
<name>A0A5J4KQB1_9CHLR</name>
<feature type="domain" description="Helix-turn-helix type 11" evidence="1">
    <location>
        <begin position="7"/>
        <end position="62"/>
    </location>
</feature>
<dbReference type="PANTHER" id="PTHR34580:SF3">
    <property type="entry name" value="PROTEIN PAFB"/>
    <property type="match status" value="1"/>
</dbReference>
<dbReference type="PIRSF" id="PIRSF016838">
    <property type="entry name" value="PafC"/>
    <property type="match status" value="1"/>
</dbReference>
<protein>
    <submittedName>
        <fullName evidence="3">Repressor</fullName>
    </submittedName>
</protein>
<dbReference type="InterPro" id="IPR028349">
    <property type="entry name" value="PafC-like"/>
</dbReference>
<dbReference type="Proteomes" id="UP000326912">
    <property type="component" value="Unassembled WGS sequence"/>
</dbReference>
<keyword evidence="4" id="KW-1185">Reference proteome</keyword>
<organism evidence="3 4">
    <name type="scientific">Dictyobacter vulcani</name>
    <dbReference type="NCBI Taxonomy" id="2607529"/>
    <lineage>
        <taxon>Bacteria</taxon>
        <taxon>Bacillati</taxon>
        <taxon>Chloroflexota</taxon>
        <taxon>Ktedonobacteria</taxon>
        <taxon>Ktedonobacterales</taxon>
        <taxon>Dictyobacteraceae</taxon>
        <taxon>Dictyobacter</taxon>
    </lineage>
</organism>
<dbReference type="Pfam" id="PF08279">
    <property type="entry name" value="HTH_11"/>
    <property type="match status" value="1"/>
</dbReference>
<evidence type="ECO:0000313" key="3">
    <source>
        <dbReference type="EMBL" id="GER91564.1"/>
    </source>
</evidence>
<dbReference type="RefSeq" id="WP_162005680.1">
    <property type="nucleotide sequence ID" value="NZ_BKZW01000004.1"/>
</dbReference>
<dbReference type="AlphaFoldDB" id="A0A5J4KQB1"/>
<gene>
    <name evidence="3" type="ORF">KDW_57260</name>
</gene>
<dbReference type="PANTHER" id="PTHR34580">
    <property type="match status" value="1"/>
</dbReference>
<dbReference type="Pfam" id="PF13280">
    <property type="entry name" value="WYL"/>
    <property type="match status" value="1"/>
</dbReference>
<dbReference type="EMBL" id="BKZW01000004">
    <property type="protein sequence ID" value="GER91564.1"/>
    <property type="molecule type" value="Genomic_DNA"/>
</dbReference>
<dbReference type="InterPro" id="IPR013196">
    <property type="entry name" value="HTH_11"/>
</dbReference>
<reference evidence="3 4" key="1">
    <citation type="submission" date="2019-10" db="EMBL/GenBank/DDBJ databases">
        <title>Dictyobacter vulcani sp. nov., within the class Ktedonobacteria, isolated from soil of volcanic Mt. Zao.</title>
        <authorList>
            <person name="Zheng Y."/>
            <person name="Wang C.M."/>
            <person name="Sakai Y."/>
            <person name="Abe K."/>
            <person name="Yokota A."/>
            <person name="Yabe S."/>
        </authorList>
    </citation>
    <scope>NUCLEOTIDE SEQUENCE [LARGE SCALE GENOMIC DNA]</scope>
    <source>
        <strain evidence="3 4">W12</strain>
    </source>
</reference>
<proteinExistence type="predicted"/>
<evidence type="ECO:0000313" key="4">
    <source>
        <dbReference type="Proteomes" id="UP000326912"/>
    </source>
</evidence>
<feature type="domain" description="WYL" evidence="2">
    <location>
        <begin position="143"/>
        <end position="209"/>
    </location>
</feature>
<dbReference type="InterPro" id="IPR036388">
    <property type="entry name" value="WH-like_DNA-bd_sf"/>
</dbReference>
<evidence type="ECO:0000259" key="2">
    <source>
        <dbReference type="Pfam" id="PF13280"/>
    </source>
</evidence>
<evidence type="ECO:0000259" key="1">
    <source>
        <dbReference type="Pfam" id="PF08279"/>
    </source>
</evidence>